<dbReference type="Pfam" id="PF00534">
    <property type="entry name" value="Glycos_transf_1"/>
    <property type="match status" value="1"/>
</dbReference>
<protein>
    <submittedName>
        <fullName evidence="3">Glycosyltransferase</fullName>
    </submittedName>
</protein>
<accession>A0ABT1CGK1</accession>
<dbReference type="RefSeq" id="WP_252849234.1">
    <property type="nucleotide sequence ID" value="NZ_BAPW01000010.1"/>
</dbReference>
<evidence type="ECO:0000313" key="4">
    <source>
        <dbReference type="Proteomes" id="UP001523401"/>
    </source>
</evidence>
<dbReference type="Pfam" id="PF13579">
    <property type="entry name" value="Glyco_trans_4_4"/>
    <property type="match status" value="1"/>
</dbReference>
<organism evidence="3 4">
    <name type="scientific">Asaia lannensis NBRC 102526</name>
    <dbReference type="NCBI Taxonomy" id="1307926"/>
    <lineage>
        <taxon>Bacteria</taxon>
        <taxon>Pseudomonadati</taxon>
        <taxon>Pseudomonadota</taxon>
        <taxon>Alphaproteobacteria</taxon>
        <taxon>Acetobacterales</taxon>
        <taxon>Acetobacteraceae</taxon>
        <taxon>Asaia</taxon>
    </lineage>
</organism>
<dbReference type="Proteomes" id="UP001523401">
    <property type="component" value="Unassembled WGS sequence"/>
</dbReference>
<feature type="domain" description="Glycosyl transferase family 1" evidence="1">
    <location>
        <begin position="203"/>
        <end position="348"/>
    </location>
</feature>
<dbReference type="Gene3D" id="3.40.50.2000">
    <property type="entry name" value="Glycogen Phosphorylase B"/>
    <property type="match status" value="2"/>
</dbReference>
<keyword evidence="4" id="KW-1185">Reference proteome</keyword>
<proteinExistence type="predicted"/>
<name>A0ABT1CGK1_9PROT</name>
<evidence type="ECO:0000313" key="3">
    <source>
        <dbReference type="EMBL" id="MCO6159985.1"/>
    </source>
</evidence>
<dbReference type="InterPro" id="IPR001296">
    <property type="entry name" value="Glyco_trans_1"/>
</dbReference>
<evidence type="ECO:0000259" key="2">
    <source>
        <dbReference type="Pfam" id="PF13579"/>
    </source>
</evidence>
<dbReference type="EMBL" id="JAMXQU010000004">
    <property type="protein sequence ID" value="MCO6159985.1"/>
    <property type="molecule type" value="Genomic_DNA"/>
</dbReference>
<dbReference type="InterPro" id="IPR028098">
    <property type="entry name" value="Glyco_trans_4-like_N"/>
</dbReference>
<gene>
    <name evidence="3" type="ORF">NF685_08090</name>
</gene>
<dbReference type="CDD" id="cd03811">
    <property type="entry name" value="GT4_GT28_WabH-like"/>
    <property type="match status" value="1"/>
</dbReference>
<feature type="domain" description="Glycosyltransferase subfamily 4-like N-terminal" evidence="2">
    <location>
        <begin position="29"/>
        <end position="190"/>
    </location>
</feature>
<dbReference type="SUPFAM" id="SSF53756">
    <property type="entry name" value="UDP-Glycosyltransferase/glycogen phosphorylase"/>
    <property type="match status" value="1"/>
</dbReference>
<sequence>MSVTLPFAPPSSQRGLSTIGIVLRDFRLGGSERVAIGLANYWSSCGLAVVLVVARDQGPLKSHVHPNVGIIDCGMSPHMGDKMLAWALAWQARKCFARYAIDACYVPGNSHWPVLPALATLGRSRRPVTLAQISSPVCREGRTRLGQMRYDWRMRALLRHADRVTTLSEPLAHETMAIIGSKMVDVVPLPALWDEEEGLVPVPDEAMTILAAGRLTAIKGFDGLIKAFRLVRDRHARAKLVICGEGEERPRLEALIEELDLTEAVTLTGYVPTIRPYLQHARVFTLTSHLESFGAVLLEALAAGRQIVATRCSPAVDNLIVSPLAGRSVPTRDVPALADALSAILDEAPPPCETLAQLVKPFHVSHGGRLFLSLMQAGRDRDAGFRNGMRAAF</sequence>
<comment type="caution">
    <text evidence="3">The sequence shown here is derived from an EMBL/GenBank/DDBJ whole genome shotgun (WGS) entry which is preliminary data.</text>
</comment>
<evidence type="ECO:0000259" key="1">
    <source>
        <dbReference type="Pfam" id="PF00534"/>
    </source>
</evidence>
<dbReference type="PANTHER" id="PTHR12526">
    <property type="entry name" value="GLYCOSYLTRANSFERASE"/>
    <property type="match status" value="1"/>
</dbReference>
<dbReference type="PANTHER" id="PTHR12526:SF630">
    <property type="entry name" value="GLYCOSYLTRANSFERASE"/>
    <property type="match status" value="1"/>
</dbReference>
<reference evidence="3 4" key="1">
    <citation type="submission" date="2022-06" db="EMBL/GenBank/DDBJ databases">
        <title>Whole-genome of Asaia lannensis strain LMG 27011T.</title>
        <authorList>
            <person name="Sombolestani A."/>
        </authorList>
    </citation>
    <scope>NUCLEOTIDE SEQUENCE [LARGE SCALE GENOMIC DNA]</scope>
    <source>
        <strain evidence="3 4">NBRC 102526</strain>
    </source>
</reference>